<dbReference type="EMBL" id="JBFMKM010000018">
    <property type="protein sequence ID" value="KAL1296730.1"/>
    <property type="molecule type" value="Genomic_DNA"/>
</dbReference>
<dbReference type="InterPro" id="IPR049561">
    <property type="entry name" value="NSUN5_7_fdxn-like"/>
</dbReference>
<proteinExistence type="inferred from homology"/>
<dbReference type="SUPFAM" id="SSF53335">
    <property type="entry name" value="S-adenosyl-L-methionine-dependent methyltransferases"/>
    <property type="match status" value="1"/>
</dbReference>
<dbReference type="Gene3D" id="3.40.50.150">
    <property type="entry name" value="Vaccinia Virus protein VP39"/>
    <property type="match status" value="1"/>
</dbReference>
<feature type="region of interest" description="Disordered" evidence="6">
    <location>
        <begin position="529"/>
        <end position="562"/>
    </location>
</feature>
<comment type="similarity">
    <text evidence="5">Belongs to the class I-like SAM-binding methyltransferase superfamily. RsmB/NOP family.</text>
</comment>
<dbReference type="PRINTS" id="PR02008">
    <property type="entry name" value="RCMTFAMILY"/>
</dbReference>
<evidence type="ECO:0000256" key="2">
    <source>
        <dbReference type="ARBA" id="ARBA00022679"/>
    </source>
</evidence>
<evidence type="ECO:0000256" key="6">
    <source>
        <dbReference type="SAM" id="MobiDB-lite"/>
    </source>
</evidence>
<organism evidence="8 9">
    <name type="scientific">Neodothiora populina</name>
    <dbReference type="NCBI Taxonomy" id="2781224"/>
    <lineage>
        <taxon>Eukaryota</taxon>
        <taxon>Fungi</taxon>
        <taxon>Dikarya</taxon>
        <taxon>Ascomycota</taxon>
        <taxon>Pezizomycotina</taxon>
        <taxon>Dothideomycetes</taxon>
        <taxon>Dothideomycetidae</taxon>
        <taxon>Dothideales</taxon>
        <taxon>Dothioraceae</taxon>
        <taxon>Neodothiora</taxon>
    </lineage>
</organism>
<keyword evidence="1 5" id="KW-0489">Methyltransferase</keyword>
<dbReference type="RefSeq" id="XP_069196412.1">
    <property type="nucleotide sequence ID" value="XM_069341298.1"/>
</dbReference>
<keyword evidence="9" id="KW-1185">Reference proteome</keyword>
<dbReference type="GeneID" id="95973903"/>
<keyword evidence="2 5" id="KW-0808">Transferase</keyword>
<evidence type="ECO:0000259" key="7">
    <source>
        <dbReference type="PROSITE" id="PS51686"/>
    </source>
</evidence>
<evidence type="ECO:0000313" key="8">
    <source>
        <dbReference type="EMBL" id="KAL1296730.1"/>
    </source>
</evidence>
<evidence type="ECO:0000256" key="5">
    <source>
        <dbReference type="PROSITE-ProRule" id="PRU01023"/>
    </source>
</evidence>
<sequence length="562" mass="60971">MSLYFEAAAILSNTEAKGGSLKNRIFGKKDLKSPPGAVYAVIAEATKWSSVLKEVVERSEILKHEKKLTPTLALLLTHDLLLSKRGVAAPKQHILYLAITRHKNRLNAEFTKCRIRRGFASVEAFRTHINTAIPADDEADGKGDGKKSAFHPRWVRVNAIKTTLDKALSTTFAGYARVESLTDLATTPKGIYVDEHIPDLVAIHPSADFSRHAAYRAGQIIFQDKASCFPAYLLDPQPTDGHVIDACAAPGNKTTHLAAIMSPHTSPAPDAKVTACERDPGRAQILQKMTKLAGADGIVTVKASQDFTRIKPHSAEYVHVGALLLDPSCSGSGIIGRDDTAVLHLPLAASEMPVILTGKKRKRLRQPAAAVTALDSAASTPEDTENATNELSEETPEQETDAEKLKTRLANLAGFQLKIILHAFSFPSATRITYSTCSIHAEENEQVVLRALASGVAKQQGWKIMKREDQVDGMKRWARRGDPAALEGMEGLLKETKLDAKTLNEACIRCEQGTDEGTMGFFVAGFVRSAEDGGDGNGKEEETDDAEDEVDDDDDEWAGLSD</sequence>
<dbReference type="CDD" id="cd02440">
    <property type="entry name" value="AdoMet_MTases"/>
    <property type="match status" value="1"/>
</dbReference>
<dbReference type="InterPro" id="IPR001678">
    <property type="entry name" value="MeTrfase_RsmB-F_NOP2_dom"/>
</dbReference>
<feature type="compositionally biased region" description="Low complexity" evidence="6">
    <location>
        <begin position="371"/>
        <end position="380"/>
    </location>
</feature>
<dbReference type="PANTHER" id="PTHR22807:SF4">
    <property type="entry name" value="28S RRNA (CYTOSINE-C(5))-METHYLTRANSFERASE"/>
    <property type="match status" value="1"/>
</dbReference>
<feature type="region of interest" description="Disordered" evidence="6">
    <location>
        <begin position="371"/>
        <end position="402"/>
    </location>
</feature>
<dbReference type="InterPro" id="IPR048889">
    <property type="entry name" value="NSUN5_RCM1_N"/>
</dbReference>
<evidence type="ECO:0000256" key="3">
    <source>
        <dbReference type="ARBA" id="ARBA00022691"/>
    </source>
</evidence>
<feature type="compositionally biased region" description="Acidic residues" evidence="6">
    <location>
        <begin position="391"/>
        <end position="400"/>
    </location>
</feature>
<dbReference type="Pfam" id="PF01189">
    <property type="entry name" value="Methyltr_RsmB-F"/>
    <property type="match status" value="1"/>
</dbReference>
<protein>
    <recommendedName>
        <fullName evidence="7">SAM-dependent MTase RsmB/NOP-type domain-containing protein</fullName>
    </recommendedName>
</protein>
<dbReference type="Pfam" id="PF21148">
    <property type="entry name" value="NSUN5_fdxn-like"/>
    <property type="match status" value="1"/>
</dbReference>
<feature type="compositionally biased region" description="Acidic residues" evidence="6">
    <location>
        <begin position="541"/>
        <end position="562"/>
    </location>
</feature>
<dbReference type="Pfam" id="PF21153">
    <property type="entry name" value="NSUN5_N"/>
    <property type="match status" value="1"/>
</dbReference>
<name>A0ABR3P293_9PEZI</name>
<feature type="binding site" evidence="5">
    <location>
        <position position="326"/>
    </location>
    <ligand>
        <name>S-adenosyl-L-methionine</name>
        <dbReference type="ChEBI" id="CHEBI:59789"/>
    </ligand>
</feature>
<dbReference type="InterPro" id="IPR029063">
    <property type="entry name" value="SAM-dependent_MTases_sf"/>
</dbReference>
<gene>
    <name evidence="8" type="ORF">AAFC00_000200</name>
</gene>
<reference evidence="8 9" key="1">
    <citation type="submission" date="2024-07" db="EMBL/GenBank/DDBJ databases">
        <title>Draft sequence of the Neodothiora populina.</title>
        <authorList>
            <person name="Drown D.D."/>
            <person name="Schuette U.S."/>
            <person name="Buechlein A.B."/>
            <person name="Rusch D.R."/>
            <person name="Winton L.W."/>
            <person name="Adams G.A."/>
        </authorList>
    </citation>
    <scope>NUCLEOTIDE SEQUENCE [LARGE SCALE GENOMIC DNA]</scope>
    <source>
        <strain evidence="8 9">CPC 39397</strain>
    </source>
</reference>
<feature type="binding site" evidence="5">
    <location>
        <begin position="247"/>
        <end position="253"/>
    </location>
    <ligand>
        <name>S-adenosyl-L-methionine</name>
        <dbReference type="ChEBI" id="CHEBI:59789"/>
    </ligand>
</feature>
<feature type="domain" description="SAM-dependent MTase RsmB/NOP-type" evidence="7">
    <location>
        <begin position="143"/>
        <end position="529"/>
    </location>
</feature>
<dbReference type="PROSITE" id="PS51686">
    <property type="entry name" value="SAM_MT_RSMB_NOP"/>
    <property type="match status" value="1"/>
</dbReference>
<feature type="binding site" evidence="5">
    <location>
        <position position="306"/>
    </location>
    <ligand>
        <name>S-adenosyl-L-methionine</name>
        <dbReference type="ChEBI" id="CHEBI:59789"/>
    </ligand>
</feature>
<dbReference type="PANTHER" id="PTHR22807">
    <property type="entry name" value="NOP2 YEAST -RELATED NOL1/NOP2/FMU SUN DOMAIN-CONTAINING"/>
    <property type="match status" value="1"/>
</dbReference>
<keyword evidence="4 5" id="KW-0694">RNA-binding</keyword>
<accession>A0ABR3P293</accession>
<evidence type="ECO:0000313" key="9">
    <source>
        <dbReference type="Proteomes" id="UP001562354"/>
    </source>
</evidence>
<feature type="active site" description="Nucleophile" evidence="5">
    <location>
        <position position="437"/>
    </location>
</feature>
<feature type="binding site" evidence="5">
    <location>
        <position position="277"/>
    </location>
    <ligand>
        <name>S-adenosyl-L-methionine</name>
        <dbReference type="ChEBI" id="CHEBI:59789"/>
    </ligand>
</feature>
<comment type="caution">
    <text evidence="8">The sequence shown here is derived from an EMBL/GenBank/DDBJ whole genome shotgun (WGS) entry which is preliminary data.</text>
</comment>
<dbReference type="Proteomes" id="UP001562354">
    <property type="component" value="Unassembled WGS sequence"/>
</dbReference>
<dbReference type="InterPro" id="IPR023267">
    <property type="entry name" value="RCMT"/>
</dbReference>
<keyword evidence="3 5" id="KW-0949">S-adenosyl-L-methionine</keyword>
<dbReference type="Gene3D" id="3.30.70.1170">
    <property type="entry name" value="Sun protein, domain 3"/>
    <property type="match status" value="1"/>
</dbReference>
<evidence type="ECO:0000256" key="4">
    <source>
        <dbReference type="ARBA" id="ARBA00022884"/>
    </source>
</evidence>
<dbReference type="InterPro" id="IPR049560">
    <property type="entry name" value="MeTrfase_RsmB-F_NOP2_cat"/>
</dbReference>
<evidence type="ECO:0000256" key="1">
    <source>
        <dbReference type="ARBA" id="ARBA00022603"/>
    </source>
</evidence>